<evidence type="ECO:0000313" key="2">
    <source>
        <dbReference type="EMBL" id="MBB6507787.1"/>
    </source>
</evidence>
<organism evidence="2 3">
    <name type="scientific">Rhizobium soli</name>
    <dbReference type="NCBI Taxonomy" id="424798"/>
    <lineage>
        <taxon>Bacteria</taxon>
        <taxon>Pseudomonadati</taxon>
        <taxon>Pseudomonadota</taxon>
        <taxon>Alphaproteobacteria</taxon>
        <taxon>Hyphomicrobiales</taxon>
        <taxon>Rhizobiaceae</taxon>
        <taxon>Rhizobium/Agrobacterium group</taxon>
        <taxon>Rhizobium</taxon>
    </lineage>
</organism>
<name>A0A7X0JJG3_9HYPH</name>
<dbReference type="RefSeq" id="WP_184654092.1">
    <property type="nucleotide sequence ID" value="NZ_JACHBU010000002.1"/>
</dbReference>
<dbReference type="EMBL" id="JACHBU010000002">
    <property type="protein sequence ID" value="MBB6507787.1"/>
    <property type="molecule type" value="Genomic_DNA"/>
</dbReference>
<dbReference type="PANTHER" id="PTHR46401">
    <property type="entry name" value="GLYCOSYLTRANSFERASE WBBK-RELATED"/>
    <property type="match status" value="1"/>
</dbReference>
<accession>A0A7X0JJG3</accession>
<dbReference type="PANTHER" id="PTHR46401:SF8">
    <property type="entry name" value="BLL6006 PROTEIN"/>
    <property type="match status" value="1"/>
</dbReference>
<dbReference type="Gene3D" id="3.40.50.2000">
    <property type="entry name" value="Glycogen Phosphorylase B"/>
    <property type="match status" value="1"/>
</dbReference>
<sequence length="355" mass="39382">MRVIFDLTLATRKPEITGVERYGINLFEAFRKICPGSTAYVMSTSFFSSDDNLVLCQHPLMAWLTLPFRLASSSYDAAVFPSMPASPLSISSRLPLYRIIHDDFPWTRGQEMPIKGRLLFRDVERAVSSRYRAIFAPTGYSAAKLRPIFPSHDVSEIGNAPALPFNGELSEIAELRGKEFVLSVGTVEPRKNYEKIIDVAAALQPHNVLSVVVGRSGWGNIATDLDRASNDPTSNIRWMKDISDSQLRWLYANCRSFLSLSHDEGFNMPLVEAGSLGCSIVASDIAIHRTVSPPWGRLVSPGTPADEIATEIMTAPRATESAYLAYRARYSWDFIAANLLSKIQAHRRTGARSHA</sequence>
<dbReference type="AlphaFoldDB" id="A0A7X0JJG3"/>
<evidence type="ECO:0000259" key="1">
    <source>
        <dbReference type="Pfam" id="PF00534"/>
    </source>
</evidence>
<keyword evidence="3" id="KW-1185">Reference proteome</keyword>
<gene>
    <name evidence="2" type="ORF">F4695_001119</name>
</gene>
<dbReference type="GO" id="GO:0016757">
    <property type="term" value="F:glycosyltransferase activity"/>
    <property type="evidence" value="ECO:0007669"/>
    <property type="project" value="InterPro"/>
</dbReference>
<evidence type="ECO:0000313" key="3">
    <source>
        <dbReference type="Proteomes" id="UP000585437"/>
    </source>
</evidence>
<proteinExistence type="predicted"/>
<dbReference type="Proteomes" id="UP000585437">
    <property type="component" value="Unassembled WGS sequence"/>
</dbReference>
<dbReference type="Pfam" id="PF00534">
    <property type="entry name" value="Glycos_transf_1"/>
    <property type="match status" value="1"/>
</dbReference>
<protein>
    <submittedName>
        <fullName evidence="2">Glycosyltransferase involved in cell wall biosynthesis</fullName>
    </submittedName>
</protein>
<keyword evidence="2" id="KW-0808">Transferase</keyword>
<comment type="caution">
    <text evidence="2">The sequence shown here is derived from an EMBL/GenBank/DDBJ whole genome shotgun (WGS) entry which is preliminary data.</text>
</comment>
<reference evidence="2 3" key="1">
    <citation type="submission" date="2020-08" db="EMBL/GenBank/DDBJ databases">
        <title>The Agave Microbiome: Exploring the role of microbial communities in plant adaptations to desert environments.</title>
        <authorList>
            <person name="Partida-Martinez L.P."/>
        </authorList>
    </citation>
    <scope>NUCLEOTIDE SEQUENCE [LARGE SCALE GENOMIC DNA]</scope>
    <source>
        <strain evidence="2 3">AS3.12</strain>
    </source>
</reference>
<feature type="domain" description="Glycosyl transferase family 1" evidence="1">
    <location>
        <begin position="176"/>
        <end position="312"/>
    </location>
</feature>
<dbReference type="InterPro" id="IPR001296">
    <property type="entry name" value="Glyco_trans_1"/>
</dbReference>
<dbReference type="SUPFAM" id="SSF53756">
    <property type="entry name" value="UDP-Glycosyltransferase/glycogen phosphorylase"/>
    <property type="match status" value="1"/>
</dbReference>